<feature type="repeat" description="TPR" evidence="3">
    <location>
        <begin position="110"/>
        <end position="143"/>
    </location>
</feature>
<dbReference type="AlphaFoldDB" id="A0A8J2YSI6"/>
<keyword evidence="6" id="KW-1185">Reference proteome</keyword>
<evidence type="ECO:0000256" key="3">
    <source>
        <dbReference type="PROSITE-ProRule" id="PRU00339"/>
    </source>
</evidence>
<sequence>MPRLPSFHHSRCTATNWLLALAPLMVASVPAPAADLTNDAASYERCMDTARKEPEDGFEMASVWKDHGGGLPAEHCAGVALMGLKQYALAGDTLETLGKEMVREAPSLRAEVLMQAGEAWLQAGQPAKARADLDAAIGLDPKDPSLLVARARALAAAKDYKAAKEDLSRALAGGAPRGEVLTYRAAANRLQGELSAARKDADEAVAAAPNSADAWLERANVRRLQKDDKGARADWIKVLELAPDGPAGDAARDNLAAMDVHVDGAAKP</sequence>
<evidence type="ECO:0000256" key="4">
    <source>
        <dbReference type="SAM" id="SignalP"/>
    </source>
</evidence>
<reference evidence="5" key="1">
    <citation type="journal article" date="2014" name="Int. J. Syst. Evol. Microbiol.">
        <title>Complete genome sequence of Corynebacterium casei LMG S-19264T (=DSM 44701T), isolated from a smear-ripened cheese.</title>
        <authorList>
            <consortium name="US DOE Joint Genome Institute (JGI-PGF)"/>
            <person name="Walter F."/>
            <person name="Albersmeier A."/>
            <person name="Kalinowski J."/>
            <person name="Ruckert C."/>
        </authorList>
    </citation>
    <scope>NUCLEOTIDE SEQUENCE</scope>
    <source>
        <strain evidence="5">CGMCC 1.15725</strain>
    </source>
</reference>
<feature type="chain" id="PRO_5035195872" description="Tetratricopeptide repeat protein" evidence="4">
    <location>
        <begin position="34"/>
        <end position="268"/>
    </location>
</feature>
<dbReference type="InterPro" id="IPR011990">
    <property type="entry name" value="TPR-like_helical_dom_sf"/>
</dbReference>
<gene>
    <name evidence="5" type="ORF">GCM10011611_13270</name>
</gene>
<evidence type="ECO:0000256" key="2">
    <source>
        <dbReference type="ARBA" id="ARBA00022803"/>
    </source>
</evidence>
<dbReference type="InterPro" id="IPR050498">
    <property type="entry name" value="Ycf3"/>
</dbReference>
<evidence type="ECO:0000256" key="1">
    <source>
        <dbReference type="ARBA" id="ARBA00022737"/>
    </source>
</evidence>
<keyword evidence="1" id="KW-0677">Repeat</keyword>
<dbReference type="SMART" id="SM00028">
    <property type="entry name" value="TPR"/>
    <property type="match status" value="4"/>
</dbReference>
<dbReference type="PANTHER" id="PTHR44858">
    <property type="entry name" value="TETRATRICOPEPTIDE REPEAT PROTEIN 6"/>
    <property type="match status" value="1"/>
</dbReference>
<organism evidence="5 6">
    <name type="scientific">Aliidongia dinghuensis</name>
    <dbReference type="NCBI Taxonomy" id="1867774"/>
    <lineage>
        <taxon>Bacteria</taxon>
        <taxon>Pseudomonadati</taxon>
        <taxon>Pseudomonadota</taxon>
        <taxon>Alphaproteobacteria</taxon>
        <taxon>Rhodospirillales</taxon>
        <taxon>Dongiaceae</taxon>
        <taxon>Aliidongia</taxon>
    </lineage>
</organism>
<reference evidence="5" key="2">
    <citation type="submission" date="2020-09" db="EMBL/GenBank/DDBJ databases">
        <authorList>
            <person name="Sun Q."/>
            <person name="Zhou Y."/>
        </authorList>
    </citation>
    <scope>NUCLEOTIDE SEQUENCE</scope>
    <source>
        <strain evidence="5">CGMCC 1.15725</strain>
    </source>
</reference>
<name>A0A8J2YSI6_9PROT</name>
<dbReference type="Gene3D" id="1.25.40.10">
    <property type="entry name" value="Tetratricopeptide repeat domain"/>
    <property type="match status" value="2"/>
</dbReference>
<dbReference type="Pfam" id="PF13432">
    <property type="entry name" value="TPR_16"/>
    <property type="match status" value="2"/>
</dbReference>
<protein>
    <recommendedName>
        <fullName evidence="7">Tetratricopeptide repeat protein</fullName>
    </recommendedName>
</protein>
<dbReference type="EMBL" id="BMJQ01000003">
    <property type="protein sequence ID" value="GGF09101.1"/>
    <property type="molecule type" value="Genomic_DNA"/>
</dbReference>
<proteinExistence type="predicted"/>
<evidence type="ECO:0008006" key="7">
    <source>
        <dbReference type="Google" id="ProtNLM"/>
    </source>
</evidence>
<comment type="caution">
    <text evidence="5">The sequence shown here is derived from an EMBL/GenBank/DDBJ whole genome shotgun (WGS) entry which is preliminary data.</text>
</comment>
<keyword evidence="2 3" id="KW-0802">TPR repeat</keyword>
<dbReference type="PANTHER" id="PTHR44858:SF1">
    <property type="entry name" value="UDP-N-ACETYLGLUCOSAMINE--PEPTIDE N-ACETYLGLUCOSAMINYLTRANSFERASE SPINDLY-RELATED"/>
    <property type="match status" value="1"/>
</dbReference>
<dbReference type="RefSeq" id="WP_189043836.1">
    <property type="nucleotide sequence ID" value="NZ_BMJQ01000003.1"/>
</dbReference>
<feature type="signal peptide" evidence="4">
    <location>
        <begin position="1"/>
        <end position="33"/>
    </location>
</feature>
<dbReference type="Proteomes" id="UP000646365">
    <property type="component" value="Unassembled WGS sequence"/>
</dbReference>
<evidence type="ECO:0000313" key="5">
    <source>
        <dbReference type="EMBL" id="GGF09101.1"/>
    </source>
</evidence>
<accession>A0A8J2YSI6</accession>
<dbReference type="PROSITE" id="PS50005">
    <property type="entry name" value="TPR"/>
    <property type="match status" value="1"/>
</dbReference>
<keyword evidence="4" id="KW-0732">Signal</keyword>
<evidence type="ECO:0000313" key="6">
    <source>
        <dbReference type="Proteomes" id="UP000646365"/>
    </source>
</evidence>
<dbReference type="InterPro" id="IPR019734">
    <property type="entry name" value="TPR_rpt"/>
</dbReference>
<dbReference type="SUPFAM" id="SSF48452">
    <property type="entry name" value="TPR-like"/>
    <property type="match status" value="1"/>
</dbReference>